<dbReference type="PANTHER" id="PTHR15825:SF0">
    <property type="entry name" value="UBIQUITIN-FOLD MODIFIER 1"/>
    <property type="match status" value="1"/>
</dbReference>
<accession>A0ABN8AS88</accession>
<reference evidence="5" key="1">
    <citation type="submission" date="2021-12" db="EMBL/GenBank/DDBJ databases">
        <authorList>
            <person name="King R."/>
        </authorList>
    </citation>
    <scope>NUCLEOTIDE SEQUENCE</scope>
</reference>
<evidence type="ECO:0000313" key="5">
    <source>
        <dbReference type="EMBL" id="CAH0397662.1"/>
    </source>
</evidence>
<dbReference type="InterPro" id="IPR029071">
    <property type="entry name" value="Ubiquitin-like_domsf"/>
</dbReference>
<organism evidence="5 6">
    <name type="scientific">Chilo suppressalis</name>
    <name type="common">Asiatic rice borer moth</name>
    <dbReference type="NCBI Taxonomy" id="168631"/>
    <lineage>
        <taxon>Eukaryota</taxon>
        <taxon>Metazoa</taxon>
        <taxon>Ecdysozoa</taxon>
        <taxon>Arthropoda</taxon>
        <taxon>Hexapoda</taxon>
        <taxon>Insecta</taxon>
        <taxon>Pterygota</taxon>
        <taxon>Neoptera</taxon>
        <taxon>Endopterygota</taxon>
        <taxon>Lepidoptera</taxon>
        <taxon>Glossata</taxon>
        <taxon>Ditrysia</taxon>
        <taxon>Pyraloidea</taxon>
        <taxon>Crambidae</taxon>
        <taxon>Crambinae</taxon>
        <taxon>Chilo</taxon>
    </lineage>
</organism>
<comment type="similarity">
    <text evidence="1">Belongs to the UFM1 family.</text>
</comment>
<dbReference type="Gene3D" id="3.10.20.90">
    <property type="entry name" value="Phosphatidylinositol 3-kinase Catalytic Subunit, Chain A, domain 1"/>
    <property type="match status" value="1"/>
</dbReference>
<evidence type="ECO:0000313" key="6">
    <source>
        <dbReference type="Proteomes" id="UP001153292"/>
    </source>
</evidence>
<dbReference type="EMBL" id="OU963894">
    <property type="protein sequence ID" value="CAH0397662.1"/>
    <property type="molecule type" value="Genomic_DNA"/>
</dbReference>
<keyword evidence="4" id="KW-0833">Ubl conjugation pathway</keyword>
<keyword evidence="6" id="KW-1185">Reference proteome</keyword>
<sequence>MPRRHCPPGTQGAVFLPSMLNVPDVTPFTAVLKFAAEEFRVEAATSAIITDDGIGINPNQTAGNVFLKHGSELRLIPRDRNASIGVYKRDWRLAETVEFQQRFRSKSKGDQSATKVIQCNSLAVENFNTKWTDRCGRKHINNFKLKCSDDYNNKRNKLITISINSIQSSRIRGSTALRNDFSNSILENRSTAALQTNIKLVILCIQDVPRLPHTEGKLN</sequence>
<dbReference type="Proteomes" id="UP001153292">
    <property type="component" value="Chromosome 1"/>
</dbReference>
<proteinExistence type="inferred from homology"/>
<gene>
    <name evidence="5" type="ORF">CHILSU_LOCUS737</name>
</gene>
<keyword evidence="3" id="KW-1017">Isopeptide bond</keyword>
<protein>
    <recommendedName>
        <fullName evidence="2">Ubiquitin-fold modifier 1</fullName>
    </recommendedName>
</protein>
<evidence type="ECO:0000256" key="1">
    <source>
        <dbReference type="ARBA" id="ARBA00010230"/>
    </source>
</evidence>
<evidence type="ECO:0000256" key="2">
    <source>
        <dbReference type="ARBA" id="ARBA00015319"/>
    </source>
</evidence>
<evidence type="ECO:0000256" key="4">
    <source>
        <dbReference type="ARBA" id="ARBA00022786"/>
    </source>
</evidence>
<dbReference type="PANTHER" id="PTHR15825">
    <property type="entry name" value="UBIQUITIN-FOLD MODIFIER 1"/>
    <property type="match status" value="1"/>
</dbReference>
<dbReference type="Pfam" id="PF03671">
    <property type="entry name" value="Ufm1"/>
    <property type="match status" value="1"/>
</dbReference>
<dbReference type="InterPro" id="IPR005375">
    <property type="entry name" value="UFM1"/>
</dbReference>
<dbReference type="SUPFAM" id="SSF54236">
    <property type="entry name" value="Ubiquitin-like"/>
    <property type="match status" value="1"/>
</dbReference>
<name>A0ABN8AS88_CHISP</name>
<evidence type="ECO:0000256" key="3">
    <source>
        <dbReference type="ARBA" id="ARBA00022499"/>
    </source>
</evidence>